<protein>
    <recommendedName>
        <fullName evidence="3">DNA/RNA polymerases superfamily protein</fullName>
    </recommendedName>
</protein>
<proteinExistence type="predicted"/>
<dbReference type="AlphaFoldDB" id="A0A1U8HMW4"/>
<reference evidence="1" key="1">
    <citation type="journal article" date="2020" name="Nat. Genet.">
        <title>Genomic diversifications of five Gossypium allopolyploid species and their impact on cotton improvement.</title>
        <authorList>
            <person name="Chen Z.J."/>
            <person name="Sreedasyam A."/>
            <person name="Ando A."/>
            <person name="Song Q."/>
            <person name="De Santiago L.M."/>
            <person name="Hulse-Kemp A.M."/>
            <person name="Ding M."/>
            <person name="Ye W."/>
            <person name="Kirkbride R.C."/>
            <person name="Jenkins J."/>
            <person name="Plott C."/>
            <person name="Lovell J."/>
            <person name="Lin Y.M."/>
            <person name="Vaughn R."/>
            <person name="Liu B."/>
            <person name="Simpson S."/>
            <person name="Scheffler B.E."/>
            <person name="Wen L."/>
            <person name="Saski C.A."/>
            <person name="Grover C.E."/>
            <person name="Hu G."/>
            <person name="Conover J.L."/>
            <person name="Carlson J.W."/>
            <person name="Shu S."/>
            <person name="Boston L.B."/>
            <person name="Williams M."/>
            <person name="Peterson D.G."/>
            <person name="McGee K."/>
            <person name="Jones D.C."/>
            <person name="Wendel J.F."/>
            <person name="Stelly D.M."/>
            <person name="Grimwood J."/>
            <person name="Schmutz J."/>
        </authorList>
    </citation>
    <scope>NUCLEOTIDE SEQUENCE [LARGE SCALE GENOMIC DNA]</scope>
    <source>
        <strain evidence="1">cv. TM-1</strain>
    </source>
</reference>
<dbReference type="KEGG" id="ghi:107887651"/>
<name>A0A1U8HMW4_GOSHI</name>
<dbReference type="InterPro" id="IPR016197">
    <property type="entry name" value="Chromo-like_dom_sf"/>
</dbReference>
<evidence type="ECO:0000313" key="2">
    <source>
        <dbReference type="RefSeq" id="XP_016667385.1"/>
    </source>
</evidence>
<keyword evidence="1" id="KW-1185">Reference proteome</keyword>
<dbReference type="SUPFAM" id="SSF54160">
    <property type="entry name" value="Chromo domain-like"/>
    <property type="match status" value="1"/>
</dbReference>
<reference evidence="2" key="2">
    <citation type="submission" date="2025-08" db="UniProtKB">
        <authorList>
            <consortium name="RefSeq"/>
        </authorList>
    </citation>
    <scope>IDENTIFICATION</scope>
</reference>
<dbReference type="GeneID" id="107887651"/>
<dbReference type="PANTHER" id="PTHR46148">
    <property type="entry name" value="CHROMO DOMAIN-CONTAINING PROTEIN"/>
    <property type="match status" value="1"/>
</dbReference>
<gene>
    <name evidence="2" type="primary">LOC107887651</name>
</gene>
<dbReference type="PaxDb" id="3635-A0A1U8HMW4"/>
<evidence type="ECO:0000313" key="1">
    <source>
        <dbReference type="Proteomes" id="UP000818029"/>
    </source>
</evidence>
<sequence length="158" mass="18700">MAPYKALYGHRCHTPSCWTELGEWRVLGPKLVSDTEDKARLIRDQLKAASDRHKSYADLKRKEIRFSVGDLVFLKVSPWKKVLRRYHSDPSHIISTDEIKVRPDQTFEEKPVQILDRNMKVLRRKSVPLVKVLWRNHSSEEATWESDEAIRQHYPHLF</sequence>
<dbReference type="Proteomes" id="UP000818029">
    <property type="component" value="Chromosome A01"/>
</dbReference>
<dbReference type="PANTHER" id="PTHR46148:SF44">
    <property type="entry name" value="GAG-POL POLYPROTEIN"/>
    <property type="match status" value="1"/>
</dbReference>
<dbReference type="RefSeq" id="XP_016667385.1">
    <property type="nucleotide sequence ID" value="XM_016811896.1"/>
</dbReference>
<evidence type="ECO:0008006" key="3">
    <source>
        <dbReference type="Google" id="ProtNLM"/>
    </source>
</evidence>
<organism evidence="1 2">
    <name type="scientific">Gossypium hirsutum</name>
    <name type="common">Upland cotton</name>
    <name type="synonym">Gossypium mexicanum</name>
    <dbReference type="NCBI Taxonomy" id="3635"/>
    <lineage>
        <taxon>Eukaryota</taxon>
        <taxon>Viridiplantae</taxon>
        <taxon>Streptophyta</taxon>
        <taxon>Embryophyta</taxon>
        <taxon>Tracheophyta</taxon>
        <taxon>Spermatophyta</taxon>
        <taxon>Magnoliopsida</taxon>
        <taxon>eudicotyledons</taxon>
        <taxon>Gunneridae</taxon>
        <taxon>Pentapetalae</taxon>
        <taxon>rosids</taxon>
        <taxon>malvids</taxon>
        <taxon>Malvales</taxon>
        <taxon>Malvaceae</taxon>
        <taxon>Malvoideae</taxon>
        <taxon>Gossypium</taxon>
    </lineage>
</organism>
<accession>A0A1U8HMW4</accession>